<evidence type="ECO:0000256" key="6">
    <source>
        <dbReference type="PIRNR" id="PIRNR015947"/>
    </source>
</evidence>
<evidence type="ECO:0000256" key="7">
    <source>
        <dbReference type="SAM" id="MobiDB-lite"/>
    </source>
</evidence>
<dbReference type="InterPro" id="IPR002015">
    <property type="entry name" value="Proteasome/cyclosome_rpt"/>
</dbReference>
<dbReference type="HOGENOM" id="CLU_002323_0_0_1"/>
<protein>
    <recommendedName>
        <fullName evidence="3 6">26S proteasome regulatory subunit RPN2</fullName>
    </recommendedName>
</protein>
<reference evidence="10 11" key="1">
    <citation type="journal article" date="2011" name="Proc. Natl. Acad. Sci. U.S.A.">
        <title>Evolutionary erosion of yeast sex chromosomes by mating-type switching accidents.</title>
        <authorList>
            <person name="Gordon J.L."/>
            <person name="Armisen D."/>
            <person name="Proux-Wera E."/>
            <person name="Oheigeartaigh S.S."/>
            <person name="Byrne K.P."/>
            <person name="Wolfe K.H."/>
        </authorList>
    </citation>
    <scope>NUCLEOTIDE SEQUENCE [LARGE SCALE GENOMIC DNA]</scope>
    <source>
        <strain evidence="11">ATCC 24235 / CBS 4417 / NBRC 1672 / NRRL Y-8282 / UCD 70-5</strain>
    </source>
</reference>
<dbReference type="STRING" id="1071381.G8BYI6"/>
<dbReference type="GO" id="GO:0008540">
    <property type="term" value="C:proteasome regulatory particle, base subcomplex"/>
    <property type="evidence" value="ECO:0007669"/>
    <property type="project" value="UniProtKB-UniRule"/>
</dbReference>
<feature type="domain" description="26S proteasome non-ATPase regulatory subunit 1/RPN2 N-terminal" evidence="9">
    <location>
        <begin position="4"/>
        <end position="306"/>
    </location>
</feature>
<dbReference type="GO" id="GO:0034515">
    <property type="term" value="C:proteasome storage granule"/>
    <property type="evidence" value="ECO:0007669"/>
    <property type="project" value="EnsemblFungi"/>
</dbReference>
<dbReference type="Gene3D" id="1.25.10.10">
    <property type="entry name" value="Leucine-rich Repeat Variant"/>
    <property type="match status" value="1"/>
</dbReference>
<dbReference type="PIRSF" id="PIRSF015947">
    <property type="entry name" value="26S_Psome_Rpn2"/>
    <property type="match status" value="1"/>
</dbReference>
<comment type="function">
    <text evidence="1 6">Acts as a regulatory subunit of the 26S proteasome which is involved in the ATP-dependent degradation of ubiquitinated proteins.</text>
</comment>
<evidence type="ECO:0000256" key="4">
    <source>
        <dbReference type="ARBA" id="ARBA00022737"/>
    </source>
</evidence>
<dbReference type="GO" id="GO:0005634">
    <property type="term" value="C:nucleus"/>
    <property type="evidence" value="ECO:0007669"/>
    <property type="project" value="EnsemblFungi"/>
</dbReference>
<evidence type="ECO:0000313" key="10">
    <source>
        <dbReference type="EMBL" id="CCE64928.1"/>
    </source>
</evidence>
<sequence length="941" mass="104264">MSVTTAAPLLALLKEEDDIVKSYALKSINVEVDHLWSEISNDITEIETLYDDQSFPDRHLAALVASKVYYNLGEYESAVKYALASGTYFDINEKSQFVETIVSKSIELYITHATNNYNIEQEEAKVVIDASLTSIFERMIEKCVNSSEYKLALGIALESYRLDVVSDILKRNNDDENESNMLKLINYVLAAATTNIDNIRFKTNILSLLFDILFSMKNFDYFATAKVVVNLNDPKLAVQLFEKLQETENINISYQIAFDLVSSASQSFLQIVTQELESKNFNSKILEILSGVPTCDYYNTFLLNNKNIDVGLLNKSKSSLDGKFSLFHTAVSVSNGFMHAGTTDNSFIKANLSWLGKAQNWAKFTATASLGVIHRGNLIDGKKVMAPYLPGSRATSRYIKGGSLYGLGLIYAGFGKNVIDYLKNIIIENSSNCGDEDIDVLLHGASLGIGLAGMSSHSLELYELLKEILYGDSVISAEAAALGMGLTMLGSGNETVINDVHTYAQETQHGNITRALSIALALINYGRQELADDLIEKMLGNGESLIRYGGVFTVALAYVGTGNNKAIKKLLHVAVSDSDDDVRRGAVIALGFVLLRDYTTVPRIVELLSESHNAHVRCGTAFALGISCAGKGLKSAIDVLEPLTKDPVDFVRQAAMIALSMIMIQQTEKLNPKVKEINELFLNVIKNKHQEGLAKFGACVAQGIMNAGGRNVTIQTENAETGTLDAKAIVGLAMFSQFWYWFPLSHLLTLSFTPTTIVGVRGSDFAIPEFDLNCHMKEGLFDYPTMFEEAADKEIEKVATAVLSTTARAKSRSKKIKKEKNEEEEQVSAKTEPTEKKEEIVEKTKESESDSFKMKYTNKTYKVKNMSRILPQQVRYISFNKQDRFVPVQKHKNTLGVVILNDKTPEESIKIIETVRQIKDINAPLPTSFIVQDDVDYNNLC</sequence>
<organism evidence="10 11">
    <name type="scientific">Tetrapisispora phaffii (strain ATCC 24235 / CBS 4417 / NBRC 1672 / NRRL Y-8282 / UCD 70-5)</name>
    <name type="common">Yeast</name>
    <name type="synonym">Fabospora phaffii</name>
    <dbReference type="NCBI Taxonomy" id="1071381"/>
    <lineage>
        <taxon>Eukaryota</taxon>
        <taxon>Fungi</taxon>
        <taxon>Dikarya</taxon>
        <taxon>Ascomycota</taxon>
        <taxon>Saccharomycotina</taxon>
        <taxon>Saccharomycetes</taxon>
        <taxon>Saccharomycetales</taxon>
        <taxon>Saccharomycetaceae</taxon>
        <taxon>Tetrapisispora</taxon>
    </lineage>
</organism>
<feature type="compositionally biased region" description="Basic and acidic residues" evidence="7">
    <location>
        <begin position="832"/>
        <end position="844"/>
    </location>
</feature>
<dbReference type="GO" id="GO:0043248">
    <property type="term" value="P:proteasome assembly"/>
    <property type="evidence" value="ECO:0007669"/>
    <property type="project" value="EnsemblFungi"/>
</dbReference>
<dbReference type="GO" id="GO:0004175">
    <property type="term" value="F:endopeptidase activity"/>
    <property type="evidence" value="ECO:0007669"/>
    <property type="project" value="EnsemblFungi"/>
</dbReference>
<evidence type="ECO:0000313" key="11">
    <source>
        <dbReference type="Proteomes" id="UP000005666"/>
    </source>
</evidence>
<dbReference type="AlphaFoldDB" id="G8BYI6"/>
<dbReference type="PANTHER" id="PTHR10943:SF2">
    <property type="entry name" value="26S PROTEASOME NON-ATPASE REGULATORY SUBUNIT 1"/>
    <property type="match status" value="1"/>
</dbReference>
<dbReference type="OMA" id="IMFGRQE"/>
<dbReference type="GO" id="GO:0030234">
    <property type="term" value="F:enzyme regulator activity"/>
    <property type="evidence" value="ECO:0007669"/>
    <property type="project" value="UniProtKB-UniRule"/>
</dbReference>
<keyword evidence="5 6" id="KW-0647">Proteasome</keyword>
<evidence type="ECO:0000259" key="8">
    <source>
        <dbReference type="Pfam" id="PF18004"/>
    </source>
</evidence>
<dbReference type="GO" id="GO:0042176">
    <property type="term" value="P:regulation of protein catabolic process"/>
    <property type="evidence" value="ECO:0007669"/>
    <property type="project" value="UniProtKB-UniRule"/>
</dbReference>
<dbReference type="Proteomes" id="UP000005666">
    <property type="component" value="Chromosome 10"/>
</dbReference>
<dbReference type="InterPro" id="IPR016642">
    <property type="entry name" value="26S_Psome_Rpn2"/>
</dbReference>
<proteinExistence type="inferred from homology"/>
<dbReference type="InterPro" id="IPR040623">
    <property type="entry name" value="RPN2_C"/>
</dbReference>
<dbReference type="eggNOG" id="KOG2062">
    <property type="taxonomic scope" value="Eukaryota"/>
</dbReference>
<dbReference type="SUPFAM" id="SSF48371">
    <property type="entry name" value="ARM repeat"/>
    <property type="match status" value="1"/>
</dbReference>
<keyword evidence="4" id="KW-0677">Repeat</keyword>
<evidence type="ECO:0000259" key="9">
    <source>
        <dbReference type="Pfam" id="PF21505"/>
    </source>
</evidence>
<dbReference type="Pfam" id="PF21505">
    <property type="entry name" value="RPN2_N"/>
    <property type="match status" value="1"/>
</dbReference>
<evidence type="ECO:0000256" key="3">
    <source>
        <dbReference type="ARBA" id="ARBA00015684"/>
    </source>
</evidence>
<dbReference type="EMBL" id="HE612865">
    <property type="protein sequence ID" value="CCE64928.1"/>
    <property type="molecule type" value="Genomic_DNA"/>
</dbReference>
<dbReference type="FunFam" id="1.25.10.10:FF:000017">
    <property type="entry name" value="26S proteasome non-ATPase regulatory subunit 1"/>
    <property type="match status" value="1"/>
</dbReference>
<dbReference type="RefSeq" id="XP_003687362.1">
    <property type="nucleotide sequence ID" value="XM_003687314.1"/>
</dbReference>
<evidence type="ECO:0000256" key="5">
    <source>
        <dbReference type="ARBA" id="ARBA00022942"/>
    </source>
</evidence>
<accession>G8BYI6</accession>
<name>G8BYI6_TETPH</name>
<dbReference type="InterPro" id="IPR048570">
    <property type="entry name" value="PSMD1_RPN2_N"/>
</dbReference>
<dbReference type="InterPro" id="IPR011989">
    <property type="entry name" value="ARM-like"/>
</dbReference>
<gene>
    <name evidence="10" type="primary">TPHA0J01060</name>
    <name evidence="10" type="ordered locus">TPHA_0J01060</name>
</gene>
<keyword evidence="11" id="KW-1185">Reference proteome</keyword>
<evidence type="ECO:0000256" key="1">
    <source>
        <dbReference type="ARBA" id="ARBA00002187"/>
    </source>
</evidence>
<dbReference type="Pfam" id="PF01851">
    <property type="entry name" value="PC_rep"/>
    <property type="match status" value="2"/>
</dbReference>
<dbReference type="GO" id="GO:0031625">
    <property type="term" value="F:ubiquitin protein ligase binding"/>
    <property type="evidence" value="ECO:0007669"/>
    <property type="project" value="EnsemblFungi"/>
</dbReference>
<feature type="domain" description="26S proteasome regulatory subunit RPN2 C-terminal" evidence="8">
    <location>
        <begin position="755"/>
        <end position="912"/>
    </location>
</feature>
<dbReference type="Pfam" id="PF13646">
    <property type="entry name" value="HEAT_2"/>
    <property type="match status" value="1"/>
</dbReference>
<feature type="region of interest" description="Disordered" evidence="7">
    <location>
        <begin position="812"/>
        <end position="844"/>
    </location>
</feature>
<evidence type="ECO:0000256" key="2">
    <source>
        <dbReference type="ARBA" id="ARBA00006308"/>
    </source>
</evidence>
<dbReference type="Pfam" id="PF18004">
    <property type="entry name" value="RPN2_C"/>
    <property type="match status" value="1"/>
</dbReference>
<dbReference type="OrthoDB" id="261572at2759"/>
<comment type="similarity">
    <text evidence="2 6">Belongs to the proteasome subunit S1 family.</text>
</comment>
<dbReference type="PANTHER" id="PTHR10943">
    <property type="entry name" value="26S PROTEASOME NON-ATPASE REGULATORY SUBUNIT"/>
    <property type="match status" value="1"/>
</dbReference>
<dbReference type="KEGG" id="tpf:TPHA_0J01060"/>
<dbReference type="GO" id="GO:0043161">
    <property type="term" value="P:proteasome-mediated ubiquitin-dependent protein catabolic process"/>
    <property type="evidence" value="ECO:0007669"/>
    <property type="project" value="EnsemblFungi"/>
</dbReference>
<dbReference type="GeneID" id="11533084"/>
<dbReference type="InterPro" id="IPR016024">
    <property type="entry name" value="ARM-type_fold"/>
</dbReference>